<organism evidence="2 3">
    <name type="scientific">Kitasatospora kifunensis</name>
    <name type="common">Streptomyces kifunensis</name>
    <dbReference type="NCBI Taxonomy" id="58351"/>
    <lineage>
        <taxon>Bacteria</taxon>
        <taxon>Bacillati</taxon>
        <taxon>Actinomycetota</taxon>
        <taxon>Actinomycetes</taxon>
        <taxon>Kitasatosporales</taxon>
        <taxon>Streptomycetaceae</taxon>
        <taxon>Kitasatospora</taxon>
    </lineage>
</organism>
<feature type="domain" description="SnoaL-like" evidence="1">
    <location>
        <begin position="14"/>
        <end position="112"/>
    </location>
</feature>
<dbReference type="InterPro" id="IPR037401">
    <property type="entry name" value="SnoaL-like"/>
</dbReference>
<dbReference type="EMBL" id="JACHJV010000003">
    <property type="protein sequence ID" value="MBB4928500.1"/>
    <property type="molecule type" value="Genomic_DNA"/>
</dbReference>
<evidence type="ECO:0000313" key="2">
    <source>
        <dbReference type="EMBL" id="MBB4928500.1"/>
    </source>
</evidence>
<dbReference type="Proteomes" id="UP000540506">
    <property type="component" value="Unassembled WGS sequence"/>
</dbReference>
<reference evidence="2 3" key="1">
    <citation type="submission" date="2020-08" db="EMBL/GenBank/DDBJ databases">
        <title>Sequencing the genomes of 1000 actinobacteria strains.</title>
        <authorList>
            <person name="Klenk H.-P."/>
        </authorList>
    </citation>
    <scope>NUCLEOTIDE SEQUENCE [LARGE SCALE GENOMIC DNA]</scope>
    <source>
        <strain evidence="2 3">DSM 41654</strain>
    </source>
</reference>
<dbReference type="SUPFAM" id="SSF54427">
    <property type="entry name" value="NTF2-like"/>
    <property type="match status" value="1"/>
</dbReference>
<sequence length="124" mass="13564">MNATDPADALPEVVSAYIAAVNAFDLDAITATFCDDALVNDARREFVGIASIRAWARRELVDDKVTMAVTEVAHHGALTIVRARYDGEYDKTNLPDELILTSYLTVADGRISSLIIVHNQPTPY</sequence>
<keyword evidence="2" id="KW-0413">Isomerase</keyword>
<evidence type="ECO:0000313" key="3">
    <source>
        <dbReference type="Proteomes" id="UP000540506"/>
    </source>
</evidence>
<protein>
    <submittedName>
        <fullName evidence="2">Ketosteroid isomerase-like protein</fullName>
    </submittedName>
</protein>
<gene>
    <name evidence="2" type="ORF">FHR34_007597</name>
</gene>
<name>A0A7W7W0B5_KITKI</name>
<proteinExistence type="predicted"/>
<dbReference type="InterPro" id="IPR032710">
    <property type="entry name" value="NTF2-like_dom_sf"/>
</dbReference>
<dbReference type="Pfam" id="PF12680">
    <property type="entry name" value="SnoaL_2"/>
    <property type="match status" value="1"/>
</dbReference>
<dbReference type="AlphaFoldDB" id="A0A7W7W0B5"/>
<comment type="caution">
    <text evidence="2">The sequence shown here is derived from an EMBL/GenBank/DDBJ whole genome shotgun (WGS) entry which is preliminary data.</text>
</comment>
<keyword evidence="3" id="KW-1185">Reference proteome</keyword>
<evidence type="ECO:0000259" key="1">
    <source>
        <dbReference type="Pfam" id="PF12680"/>
    </source>
</evidence>
<dbReference type="GO" id="GO:0016853">
    <property type="term" value="F:isomerase activity"/>
    <property type="evidence" value="ECO:0007669"/>
    <property type="project" value="UniProtKB-KW"/>
</dbReference>
<dbReference type="Gene3D" id="3.10.450.50">
    <property type="match status" value="1"/>
</dbReference>
<dbReference type="RefSeq" id="WP_184945923.1">
    <property type="nucleotide sequence ID" value="NZ_JACHJV010000003.1"/>
</dbReference>
<accession>A0A7W7W0B5</accession>